<accession>C1EGU1</accession>
<gene>
    <name evidence="6" type="primary">CBR</name>
    <name evidence="6" type="synonym">ELIP7</name>
    <name evidence="6" type="ORF">MICPUN_63993</name>
</gene>
<evidence type="ECO:0000256" key="3">
    <source>
        <dbReference type="ARBA" id="ARBA00022989"/>
    </source>
</evidence>
<sequence length="172" mass="17819">MSAFTVASNLTSRVALPKARAARRTARRATAVRASEEPAAEPAPEVPAAPAVPTSFTLAQAFAFSGPEGSNFAGSGPEIMNGRLAMLGFVAAAGAEIATGEPVYQQFGEAPTQILLTIALFTAASVVPFLSNTKAEDAGMWTREKELLNGRAAMIGMLALLGFEAVKHVPCL</sequence>
<name>C1EGU1_MICCC</name>
<dbReference type="STRING" id="296587.C1EGU1"/>
<dbReference type="OrthoDB" id="513190at2759"/>
<feature type="region of interest" description="Disordered" evidence="5">
    <location>
        <begin position="19"/>
        <end position="49"/>
    </location>
</feature>
<evidence type="ECO:0000256" key="5">
    <source>
        <dbReference type="SAM" id="MobiDB-lite"/>
    </source>
</evidence>
<dbReference type="InParanoid" id="C1EGU1"/>
<dbReference type="EMBL" id="CP001332">
    <property type="protein sequence ID" value="ACO67386.1"/>
    <property type="molecule type" value="Genomic_DNA"/>
</dbReference>
<evidence type="ECO:0000256" key="1">
    <source>
        <dbReference type="ARBA" id="ARBA00004141"/>
    </source>
</evidence>
<evidence type="ECO:0000256" key="4">
    <source>
        <dbReference type="ARBA" id="ARBA00023136"/>
    </source>
</evidence>
<keyword evidence="2" id="KW-0812">Transmembrane</keyword>
<keyword evidence="4" id="KW-0472">Membrane</keyword>
<dbReference type="GO" id="GO:0009507">
    <property type="term" value="C:chloroplast"/>
    <property type="evidence" value="ECO:0007669"/>
    <property type="project" value="UniProtKB-SubCell"/>
</dbReference>
<evidence type="ECO:0000256" key="2">
    <source>
        <dbReference type="ARBA" id="ARBA00022692"/>
    </source>
</evidence>
<reference evidence="6 7" key="1">
    <citation type="journal article" date="2009" name="Science">
        <title>Green evolution and dynamic adaptations revealed by genomes of the marine picoeukaryotes Micromonas.</title>
        <authorList>
            <person name="Worden A.Z."/>
            <person name="Lee J.H."/>
            <person name="Mock T."/>
            <person name="Rouze P."/>
            <person name="Simmons M.P."/>
            <person name="Aerts A.L."/>
            <person name="Allen A.E."/>
            <person name="Cuvelier M.L."/>
            <person name="Derelle E."/>
            <person name="Everett M.V."/>
            <person name="Foulon E."/>
            <person name="Grimwood J."/>
            <person name="Gundlach H."/>
            <person name="Henrissat B."/>
            <person name="Napoli C."/>
            <person name="McDonald S.M."/>
            <person name="Parker M.S."/>
            <person name="Rombauts S."/>
            <person name="Salamov A."/>
            <person name="Von Dassow P."/>
            <person name="Badger J.H."/>
            <person name="Coutinho P.M."/>
            <person name="Demir E."/>
            <person name="Dubchak I."/>
            <person name="Gentemann C."/>
            <person name="Eikrem W."/>
            <person name="Gready J.E."/>
            <person name="John U."/>
            <person name="Lanier W."/>
            <person name="Lindquist E.A."/>
            <person name="Lucas S."/>
            <person name="Mayer K.F."/>
            <person name="Moreau H."/>
            <person name="Not F."/>
            <person name="Otillar R."/>
            <person name="Panaud O."/>
            <person name="Pangilinan J."/>
            <person name="Paulsen I."/>
            <person name="Piegu B."/>
            <person name="Poliakov A."/>
            <person name="Robbens S."/>
            <person name="Schmutz J."/>
            <person name="Toulza E."/>
            <person name="Wyss T."/>
            <person name="Zelensky A."/>
            <person name="Zhou K."/>
            <person name="Armbrust E.V."/>
            <person name="Bhattacharya D."/>
            <person name="Goodenough U.W."/>
            <person name="Van de Peer Y."/>
            <person name="Grigoriev I.V."/>
        </authorList>
    </citation>
    <scope>NUCLEOTIDE SEQUENCE [LARGE SCALE GENOMIC DNA]</scope>
    <source>
        <strain evidence="7">RCC299 / NOUM17</strain>
    </source>
</reference>
<dbReference type="GO" id="GO:0016020">
    <property type="term" value="C:membrane"/>
    <property type="evidence" value="ECO:0007669"/>
    <property type="project" value="UniProtKB-SubCell"/>
</dbReference>
<dbReference type="AlphaFoldDB" id="C1EGU1"/>
<dbReference type="KEGG" id="mis:MICPUN_63993"/>
<evidence type="ECO:0000313" key="6">
    <source>
        <dbReference type="EMBL" id="ACO67386.1"/>
    </source>
</evidence>
<proteinExistence type="predicted"/>
<comment type="subcellular location">
    <subcellularLocation>
        <location evidence="1">Membrane</location>
        <topology evidence="1">Multi-pass membrane protein</topology>
    </subcellularLocation>
</comment>
<keyword evidence="7" id="KW-1185">Reference proteome</keyword>
<evidence type="ECO:0000313" key="7">
    <source>
        <dbReference type="Proteomes" id="UP000002009"/>
    </source>
</evidence>
<dbReference type="Gene3D" id="1.10.3460.10">
    <property type="entry name" value="Chlorophyll a/b binding protein domain"/>
    <property type="match status" value="1"/>
</dbReference>
<dbReference type="PANTHER" id="PTHR14154">
    <property type="entry name" value="UPF0041 BRAIN PROTEIN 44-RELATED"/>
    <property type="match status" value="1"/>
</dbReference>
<protein>
    <submittedName>
        <fullName evidence="6">Early light induced protein-like protein, chloroplast</fullName>
    </submittedName>
</protein>
<dbReference type="Proteomes" id="UP000002009">
    <property type="component" value="Chromosome 14"/>
</dbReference>
<dbReference type="SUPFAM" id="SSF103511">
    <property type="entry name" value="Chlorophyll a-b binding protein"/>
    <property type="match status" value="1"/>
</dbReference>
<dbReference type="eggNOG" id="ENOG502RZBJ">
    <property type="taxonomic scope" value="Eukaryota"/>
</dbReference>
<feature type="compositionally biased region" description="Low complexity" evidence="5">
    <location>
        <begin position="40"/>
        <end position="49"/>
    </location>
</feature>
<organism evidence="6 7">
    <name type="scientific">Micromonas commoda (strain RCC299 / NOUM17 / CCMP2709)</name>
    <name type="common">Picoplanktonic green alga</name>
    <dbReference type="NCBI Taxonomy" id="296587"/>
    <lineage>
        <taxon>Eukaryota</taxon>
        <taxon>Viridiplantae</taxon>
        <taxon>Chlorophyta</taxon>
        <taxon>Mamiellophyceae</taxon>
        <taxon>Mamiellales</taxon>
        <taxon>Mamiellaceae</taxon>
        <taxon>Micromonas</taxon>
    </lineage>
</organism>
<keyword evidence="3" id="KW-1133">Transmembrane helix</keyword>
<dbReference type="FunCoup" id="C1EGU1">
    <property type="interactions" value="23"/>
</dbReference>
<dbReference type="OMA" id="TSHRYPQ"/>